<evidence type="ECO:0000259" key="2">
    <source>
        <dbReference type="Pfam" id="PF02517"/>
    </source>
</evidence>
<protein>
    <recommendedName>
        <fullName evidence="2">CAAX prenyl protease 2/Lysostaphin resistance protein A-like domain-containing protein</fullName>
    </recommendedName>
</protein>
<organism evidence="3 4">
    <name type="scientific">Candidatus Roizmanbacteria bacterium RIFCSPHIGHO2_01_FULL_39_12b</name>
    <dbReference type="NCBI Taxonomy" id="1802030"/>
    <lineage>
        <taxon>Bacteria</taxon>
        <taxon>Candidatus Roizmaniibacteriota</taxon>
    </lineage>
</organism>
<feature type="transmembrane region" description="Helical" evidence="1">
    <location>
        <begin position="108"/>
        <end position="128"/>
    </location>
</feature>
<dbReference type="PANTHER" id="PTHR36435">
    <property type="entry name" value="SLR1288 PROTEIN"/>
    <property type="match status" value="1"/>
</dbReference>
<feature type="domain" description="CAAX prenyl protease 2/Lysostaphin resistance protein A-like" evidence="2">
    <location>
        <begin position="114"/>
        <end position="214"/>
    </location>
</feature>
<evidence type="ECO:0000256" key="1">
    <source>
        <dbReference type="SAM" id="Phobius"/>
    </source>
</evidence>
<dbReference type="GO" id="GO:0004175">
    <property type="term" value="F:endopeptidase activity"/>
    <property type="evidence" value="ECO:0007669"/>
    <property type="project" value="UniProtKB-ARBA"/>
</dbReference>
<reference evidence="3 4" key="1">
    <citation type="journal article" date="2016" name="Nat. Commun.">
        <title>Thousands of microbial genomes shed light on interconnected biogeochemical processes in an aquifer system.</title>
        <authorList>
            <person name="Anantharaman K."/>
            <person name="Brown C.T."/>
            <person name="Hug L.A."/>
            <person name="Sharon I."/>
            <person name="Castelle C.J."/>
            <person name="Probst A.J."/>
            <person name="Thomas B.C."/>
            <person name="Singh A."/>
            <person name="Wilkins M.J."/>
            <person name="Karaoz U."/>
            <person name="Brodie E.L."/>
            <person name="Williams K.H."/>
            <person name="Hubbard S.S."/>
            <person name="Banfield J.F."/>
        </authorList>
    </citation>
    <scope>NUCLEOTIDE SEQUENCE [LARGE SCALE GENOMIC DNA]</scope>
</reference>
<keyword evidence="1" id="KW-0472">Membrane</keyword>
<dbReference type="GO" id="GO:0080120">
    <property type="term" value="P:CAAX-box protein maturation"/>
    <property type="evidence" value="ECO:0007669"/>
    <property type="project" value="UniProtKB-ARBA"/>
</dbReference>
<dbReference type="InterPro" id="IPR052710">
    <property type="entry name" value="CAAX_protease"/>
</dbReference>
<feature type="transmembrane region" description="Helical" evidence="1">
    <location>
        <begin position="148"/>
        <end position="168"/>
    </location>
</feature>
<keyword evidence="1" id="KW-0812">Transmembrane</keyword>
<dbReference type="EMBL" id="MFZF01000016">
    <property type="protein sequence ID" value="OGK16508.1"/>
    <property type="molecule type" value="Genomic_DNA"/>
</dbReference>
<proteinExistence type="predicted"/>
<comment type="caution">
    <text evidence="3">The sequence shown here is derived from an EMBL/GenBank/DDBJ whole genome shotgun (WGS) entry which is preliminary data.</text>
</comment>
<dbReference type="InterPro" id="IPR003675">
    <property type="entry name" value="Rce1/LyrA-like_dom"/>
</dbReference>
<evidence type="ECO:0000313" key="3">
    <source>
        <dbReference type="EMBL" id="OGK16508.1"/>
    </source>
</evidence>
<feature type="transmembrane region" description="Helical" evidence="1">
    <location>
        <begin position="177"/>
        <end position="196"/>
    </location>
</feature>
<name>A0A1F7GCA1_9BACT</name>
<feature type="transmembrane region" description="Helical" evidence="1">
    <location>
        <begin position="78"/>
        <end position="96"/>
    </location>
</feature>
<accession>A0A1F7GCA1</accession>
<dbReference type="Proteomes" id="UP000178372">
    <property type="component" value="Unassembled WGS sequence"/>
</dbReference>
<evidence type="ECO:0000313" key="4">
    <source>
        <dbReference type="Proteomes" id="UP000178372"/>
    </source>
</evidence>
<gene>
    <name evidence="3" type="ORF">A2690_04120</name>
</gene>
<dbReference type="AlphaFoldDB" id="A0A1F7GCA1"/>
<dbReference type="Pfam" id="PF02517">
    <property type="entry name" value="Rce1-like"/>
    <property type="match status" value="1"/>
</dbReference>
<dbReference type="PANTHER" id="PTHR36435:SF1">
    <property type="entry name" value="CAAX AMINO TERMINAL PROTEASE FAMILY PROTEIN"/>
    <property type="match status" value="1"/>
</dbReference>
<keyword evidence="1" id="KW-1133">Transmembrane helix</keyword>
<sequence length="220" mass="25000">MKKPLSPMQKALNLWAIVLILWSVYRTKLALPEWFDEFVAKPLVFVLPVYFYIRNFELKPFFESIYLTRANLFNNVKIALGIGVLLTGSAVAANYFRHGTFSFSNTLFNVGAQNLPIIVIISLATAISEELLSRGFLLKRLYEDSGNIYASSFLSSILFLVLHIPILFTNIQLQGSLILLFLMTDFILSMVNSFLFLDGKNLISPILVHTFYNLAIILYV</sequence>